<gene>
    <name evidence="1" type="ORF">Vadar_026752</name>
</gene>
<reference evidence="1 2" key="1">
    <citation type="journal article" date="2021" name="Hortic Res">
        <title>High-quality reference genome and annotation aids understanding of berry development for evergreen blueberry (Vaccinium darrowii).</title>
        <authorList>
            <person name="Yu J."/>
            <person name="Hulse-Kemp A.M."/>
            <person name="Babiker E."/>
            <person name="Staton M."/>
        </authorList>
    </citation>
    <scope>NUCLEOTIDE SEQUENCE [LARGE SCALE GENOMIC DNA]</scope>
    <source>
        <strain evidence="2">cv. NJ 8807/NJ 8810</strain>
        <tissue evidence="1">Young leaf</tissue>
    </source>
</reference>
<dbReference type="EMBL" id="CM037152">
    <property type="protein sequence ID" value="KAH7835500.1"/>
    <property type="molecule type" value="Genomic_DNA"/>
</dbReference>
<proteinExistence type="predicted"/>
<organism evidence="1 2">
    <name type="scientific">Vaccinium darrowii</name>
    <dbReference type="NCBI Taxonomy" id="229202"/>
    <lineage>
        <taxon>Eukaryota</taxon>
        <taxon>Viridiplantae</taxon>
        <taxon>Streptophyta</taxon>
        <taxon>Embryophyta</taxon>
        <taxon>Tracheophyta</taxon>
        <taxon>Spermatophyta</taxon>
        <taxon>Magnoliopsida</taxon>
        <taxon>eudicotyledons</taxon>
        <taxon>Gunneridae</taxon>
        <taxon>Pentapetalae</taxon>
        <taxon>asterids</taxon>
        <taxon>Ericales</taxon>
        <taxon>Ericaceae</taxon>
        <taxon>Vaccinioideae</taxon>
        <taxon>Vaccinieae</taxon>
        <taxon>Vaccinium</taxon>
    </lineage>
</organism>
<sequence length="489" mass="54692">MHKMEEMTKCELKIEVIDETAVIETTSACEDGNGRKEKGFLVCAEHYGGSVDINVLNQETDGKKEKRPRRRGKGARKHQGTDGQETMLIHKAEVQNGFRKKAKTTYSRKEMEALRFVNLEAQQKKWAEVYCGLGPNVAKDYDGLIDCNNQKHIQIDFDPRQQFGKKEKKIPGVFGEDLSCSPVMDDEIDNINPLDPACNVSVGVEGECSEEDDSDEDYSSIHRPAFFVTGEPNFDAGPPLDGLEYLRRVRWEAARVPKVKVAKLERSKLKKEQTAYMPIIPDIEKCPEHLLPLKQWEDAFIADFSELRLAVSRLQDSSAETSVQFPFSSTIHQEESSSQLPETLIAEKFDKLTNGGDETSESLECSTPESPDYPRPMQNDASPSLGSSSDSPTLSAVLGMDSVARLSLLRRRIRLAENMSTLSRDDCAWLFALCTAIDTPLDADTCASLRCLLRKCARLRAGKSELDDEVVMLNILAVITGKYFGQSEF</sequence>
<dbReference type="Proteomes" id="UP000828048">
    <property type="component" value="Chromosome 2"/>
</dbReference>
<name>A0ACB7X4T6_9ERIC</name>
<accession>A0ACB7X4T6</accession>
<comment type="caution">
    <text evidence="1">The sequence shown here is derived from an EMBL/GenBank/DDBJ whole genome shotgun (WGS) entry which is preliminary data.</text>
</comment>
<evidence type="ECO:0000313" key="2">
    <source>
        <dbReference type="Proteomes" id="UP000828048"/>
    </source>
</evidence>
<keyword evidence="2" id="KW-1185">Reference proteome</keyword>
<protein>
    <submittedName>
        <fullName evidence="1">Uncharacterized protein</fullName>
    </submittedName>
</protein>
<evidence type="ECO:0000313" key="1">
    <source>
        <dbReference type="EMBL" id="KAH7835500.1"/>
    </source>
</evidence>